<dbReference type="PhylomeDB" id="T1ILQ1"/>
<sequence>MTMKLYLFVFLLLYPYVQCSEVEEIQIRFKINAPIDTILIKTLDRVFQDAYQRFIAFIQDMDKNIKALGSKRVKDFRILALDSFSIIKGKTVNTVDELRETMVSLSPALSKAISAGVCAVGELIFVNEKVLIPKLLIALEKFESAHQIAQNYFLIMY</sequence>
<evidence type="ECO:0000313" key="2">
    <source>
        <dbReference type="EnsemblMetazoa" id="SMAR001888-PA"/>
    </source>
</evidence>
<accession>T1ILQ1</accession>
<evidence type="ECO:0000313" key="3">
    <source>
        <dbReference type="Proteomes" id="UP000014500"/>
    </source>
</evidence>
<dbReference type="EMBL" id="JH430884">
    <property type="status" value="NOT_ANNOTATED_CDS"/>
    <property type="molecule type" value="Genomic_DNA"/>
</dbReference>
<reference evidence="3" key="1">
    <citation type="submission" date="2011-05" db="EMBL/GenBank/DDBJ databases">
        <authorList>
            <person name="Richards S.R."/>
            <person name="Qu J."/>
            <person name="Jiang H."/>
            <person name="Jhangiani S.N."/>
            <person name="Agravi P."/>
            <person name="Goodspeed R."/>
            <person name="Gross S."/>
            <person name="Mandapat C."/>
            <person name="Jackson L."/>
            <person name="Mathew T."/>
            <person name="Pu L."/>
            <person name="Thornton R."/>
            <person name="Saada N."/>
            <person name="Wilczek-Boney K.B."/>
            <person name="Lee S."/>
            <person name="Kovar C."/>
            <person name="Wu Y."/>
            <person name="Scherer S.E."/>
            <person name="Worley K.C."/>
            <person name="Muzny D.M."/>
            <person name="Gibbs R."/>
        </authorList>
    </citation>
    <scope>NUCLEOTIDE SEQUENCE</scope>
    <source>
        <strain evidence="3">Brora</strain>
    </source>
</reference>
<dbReference type="EnsemblMetazoa" id="SMAR001888-RA">
    <property type="protein sequence ID" value="SMAR001888-PA"/>
    <property type="gene ID" value="SMAR001888"/>
</dbReference>
<feature type="chain" id="PRO_5004579318" evidence="1">
    <location>
        <begin position="20"/>
        <end position="157"/>
    </location>
</feature>
<protein>
    <submittedName>
        <fullName evidence="2">Uncharacterized protein</fullName>
    </submittedName>
</protein>
<evidence type="ECO:0000256" key="1">
    <source>
        <dbReference type="SAM" id="SignalP"/>
    </source>
</evidence>
<proteinExistence type="predicted"/>
<keyword evidence="1" id="KW-0732">Signal</keyword>
<dbReference type="Proteomes" id="UP000014500">
    <property type="component" value="Unassembled WGS sequence"/>
</dbReference>
<dbReference type="AlphaFoldDB" id="T1ILQ1"/>
<name>T1ILQ1_STRMM</name>
<keyword evidence="3" id="KW-1185">Reference proteome</keyword>
<organism evidence="2 3">
    <name type="scientific">Strigamia maritima</name>
    <name type="common">European centipede</name>
    <name type="synonym">Geophilus maritimus</name>
    <dbReference type="NCBI Taxonomy" id="126957"/>
    <lineage>
        <taxon>Eukaryota</taxon>
        <taxon>Metazoa</taxon>
        <taxon>Ecdysozoa</taxon>
        <taxon>Arthropoda</taxon>
        <taxon>Myriapoda</taxon>
        <taxon>Chilopoda</taxon>
        <taxon>Pleurostigmophora</taxon>
        <taxon>Geophilomorpha</taxon>
        <taxon>Linotaeniidae</taxon>
        <taxon>Strigamia</taxon>
    </lineage>
</organism>
<dbReference type="HOGENOM" id="CLU_1680150_0_0_1"/>
<feature type="signal peptide" evidence="1">
    <location>
        <begin position="1"/>
        <end position="19"/>
    </location>
</feature>
<reference evidence="2" key="2">
    <citation type="submission" date="2015-02" db="UniProtKB">
        <authorList>
            <consortium name="EnsemblMetazoa"/>
        </authorList>
    </citation>
    <scope>IDENTIFICATION</scope>
</reference>